<evidence type="ECO:0000313" key="6">
    <source>
        <dbReference type="Proteomes" id="UP000772151"/>
    </source>
</evidence>
<protein>
    <recommendedName>
        <fullName evidence="4">S-adenosyl-L-methionine-dependent methyltransferase</fullName>
        <ecNumber evidence="4">2.1.1.-</ecNumber>
    </recommendedName>
</protein>
<comment type="similarity">
    <text evidence="1 4">Belongs to the UPF0677 family.</text>
</comment>
<comment type="function">
    <text evidence="4">Exhibits S-adenosyl-L-methionine-dependent methyltransferase activity.</text>
</comment>
<dbReference type="EMBL" id="SVCA01000002">
    <property type="protein sequence ID" value="MBE6084654.1"/>
    <property type="molecule type" value="Genomic_DNA"/>
</dbReference>
<dbReference type="SUPFAM" id="SSF53335">
    <property type="entry name" value="S-adenosyl-L-methionine-dependent methyltransferases"/>
    <property type="match status" value="1"/>
</dbReference>
<dbReference type="NCBIfam" id="TIGR00027">
    <property type="entry name" value="mthyl_TIGR00027"/>
    <property type="match status" value="1"/>
</dbReference>
<reference evidence="5" key="1">
    <citation type="submission" date="2019-04" db="EMBL/GenBank/DDBJ databases">
        <title>Evolution of Biomass-Degrading Anaerobic Consortia Revealed by Metagenomics.</title>
        <authorList>
            <person name="Peng X."/>
        </authorList>
    </citation>
    <scope>NUCLEOTIDE SEQUENCE</scope>
    <source>
        <strain evidence="5">SIG242</strain>
    </source>
</reference>
<organism evidence="5 6">
    <name type="scientific">Selenomonas ruminantium</name>
    <dbReference type="NCBI Taxonomy" id="971"/>
    <lineage>
        <taxon>Bacteria</taxon>
        <taxon>Bacillati</taxon>
        <taxon>Bacillota</taxon>
        <taxon>Negativicutes</taxon>
        <taxon>Selenomonadales</taxon>
        <taxon>Selenomonadaceae</taxon>
        <taxon>Selenomonas</taxon>
    </lineage>
</organism>
<evidence type="ECO:0000256" key="3">
    <source>
        <dbReference type="ARBA" id="ARBA00022679"/>
    </source>
</evidence>
<evidence type="ECO:0000256" key="4">
    <source>
        <dbReference type="RuleBase" id="RU362030"/>
    </source>
</evidence>
<dbReference type="GO" id="GO:0008168">
    <property type="term" value="F:methyltransferase activity"/>
    <property type="evidence" value="ECO:0007669"/>
    <property type="project" value="UniProtKB-UniRule"/>
</dbReference>
<evidence type="ECO:0000256" key="2">
    <source>
        <dbReference type="ARBA" id="ARBA00022603"/>
    </source>
</evidence>
<proteinExistence type="inferred from homology"/>
<dbReference type="Proteomes" id="UP000772151">
    <property type="component" value="Unassembled WGS sequence"/>
</dbReference>
<dbReference type="GO" id="GO:0032259">
    <property type="term" value="P:methylation"/>
    <property type="evidence" value="ECO:0007669"/>
    <property type="project" value="UniProtKB-KW"/>
</dbReference>
<dbReference type="InterPro" id="IPR029063">
    <property type="entry name" value="SAM-dependent_MTases_sf"/>
</dbReference>
<keyword evidence="2 4" id="KW-0489">Methyltransferase</keyword>
<dbReference type="InterPro" id="IPR011610">
    <property type="entry name" value="SAM_mthyl_Trfase_ML2640-like"/>
</dbReference>
<dbReference type="Pfam" id="PF04072">
    <property type="entry name" value="LCM"/>
    <property type="match status" value="1"/>
</dbReference>
<sequence length="310" mass="35410">MDLTGGIFMIAAQESMTAKLCSFARAYHSMLGKNKIFDDYLAYDIIGKDVYDEIGSLLKGQVEATGQLPRYGFESLLVFEEMDHYFSPIALSRIAFAERALDRFARNRASCQYVICGAGMDTFAFRNTDEAVQVFELDHPDTQAYKLRRIHELRWEVPPNAHYAAIDFEQDDLGRTLLHSGFHTSEPSFFSLLGVSYYLTAEAFREFVRSVSILASPGSQFVLDFPDESTFEPDSTSRVRRLAQITEQLGEPMRHGFSLAEMREILASEGFVIRNHESPADIQRHFFADRTDHQQAMENVHFILAEKKRQ</sequence>
<evidence type="ECO:0000313" key="5">
    <source>
        <dbReference type="EMBL" id="MBE6084654.1"/>
    </source>
</evidence>
<gene>
    <name evidence="5" type="ORF">E7203_04190</name>
</gene>
<evidence type="ECO:0000256" key="1">
    <source>
        <dbReference type="ARBA" id="ARBA00008138"/>
    </source>
</evidence>
<keyword evidence="3" id="KW-0808">Transferase</keyword>
<dbReference type="Gene3D" id="3.40.50.150">
    <property type="entry name" value="Vaccinia Virus protein VP39"/>
    <property type="match status" value="1"/>
</dbReference>
<dbReference type="PANTHER" id="PTHR43619:SF2">
    <property type="entry name" value="S-ADENOSYL-L-METHIONINE-DEPENDENT METHYLTRANSFERASES SUPERFAMILY PROTEIN"/>
    <property type="match status" value="1"/>
</dbReference>
<keyword evidence="4" id="KW-0949">S-adenosyl-L-methionine</keyword>
<comment type="caution">
    <text evidence="5">The sequence shown here is derived from an EMBL/GenBank/DDBJ whole genome shotgun (WGS) entry which is preliminary data.</text>
</comment>
<name>A0A927WNC7_SELRU</name>
<dbReference type="EC" id="2.1.1.-" evidence="4"/>
<dbReference type="PANTHER" id="PTHR43619">
    <property type="entry name" value="S-ADENOSYL-L-METHIONINE-DEPENDENT METHYLTRANSFERASE YKTD-RELATED"/>
    <property type="match status" value="1"/>
</dbReference>
<dbReference type="InterPro" id="IPR007213">
    <property type="entry name" value="Ppm1/Ppm2/Tcmp"/>
</dbReference>
<accession>A0A927WNC7</accession>
<dbReference type="AlphaFoldDB" id="A0A927WNC7"/>